<dbReference type="Pfam" id="PF13692">
    <property type="entry name" value="Glyco_trans_1_4"/>
    <property type="match status" value="1"/>
</dbReference>
<dbReference type="PANTHER" id="PTHR12526:SF622">
    <property type="entry name" value="GLYCOSYLTRANSFERASE (GROUP I)"/>
    <property type="match status" value="1"/>
</dbReference>
<dbReference type="CDD" id="cd03794">
    <property type="entry name" value="GT4_WbuB-like"/>
    <property type="match status" value="1"/>
</dbReference>
<gene>
    <name evidence="2" type="ORF">CFX1CAM_2167</name>
</gene>
<evidence type="ECO:0000259" key="1">
    <source>
        <dbReference type="Pfam" id="PF13439"/>
    </source>
</evidence>
<dbReference type="AlphaFoldDB" id="A0A1Y6K6A0"/>
<proteinExistence type="predicted"/>
<dbReference type="Proteomes" id="UP000195514">
    <property type="component" value="Chromosome I"/>
</dbReference>
<dbReference type="Pfam" id="PF13439">
    <property type="entry name" value="Glyco_transf_4"/>
    <property type="match status" value="1"/>
</dbReference>
<dbReference type="InterPro" id="IPR028098">
    <property type="entry name" value="Glyco_trans_4-like_N"/>
</dbReference>
<dbReference type="RefSeq" id="WP_087863023.1">
    <property type="nucleotide sequence ID" value="NZ_LT859958.1"/>
</dbReference>
<name>A0A1Y6K6A0_9CHLR</name>
<accession>A0A1Y6K6A0</accession>
<keyword evidence="3" id="KW-1185">Reference proteome</keyword>
<dbReference type="KEGG" id="abat:CFX1CAM_2167"/>
<evidence type="ECO:0000313" key="2">
    <source>
        <dbReference type="EMBL" id="SMX55232.1"/>
    </source>
</evidence>
<protein>
    <recommendedName>
        <fullName evidence="1">Glycosyltransferase subfamily 4-like N-terminal domain-containing protein</fullName>
    </recommendedName>
</protein>
<dbReference type="Gene3D" id="3.40.50.2000">
    <property type="entry name" value="Glycogen Phosphorylase B"/>
    <property type="match status" value="2"/>
</dbReference>
<dbReference type="OrthoDB" id="9802525at2"/>
<dbReference type="PANTHER" id="PTHR12526">
    <property type="entry name" value="GLYCOSYLTRANSFERASE"/>
    <property type="match status" value="1"/>
</dbReference>
<feature type="domain" description="Glycosyltransferase subfamily 4-like N-terminal" evidence="1">
    <location>
        <begin position="19"/>
        <end position="189"/>
    </location>
</feature>
<dbReference type="EMBL" id="LT859958">
    <property type="protein sequence ID" value="SMX55232.1"/>
    <property type="molecule type" value="Genomic_DNA"/>
</dbReference>
<evidence type="ECO:0000313" key="3">
    <source>
        <dbReference type="Proteomes" id="UP000195514"/>
    </source>
</evidence>
<dbReference type="SUPFAM" id="SSF53756">
    <property type="entry name" value="UDP-Glycosyltransferase/glycogen phosphorylase"/>
    <property type="match status" value="1"/>
</dbReference>
<organism evidence="2 3">
    <name type="scientific">Candidatus Brevifilum fermentans</name>
    <dbReference type="NCBI Taxonomy" id="1986204"/>
    <lineage>
        <taxon>Bacteria</taxon>
        <taxon>Bacillati</taxon>
        <taxon>Chloroflexota</taxon>
        <taxon>Anaerolineae</taxon>
        <taxon>Anaerolineales</taxon>
        <taxon>Anaerolineaceae</taxon>
        <taxon>Candidatus Brevifilum</taxon>
    </lineage>
</organism>
<reference evidence="3" key="1">
    <citation type="submission" date="2017-05" db="EMBL/GenBank/DDBJ databases">
        <authorList>
            <person name="Kirkegaard R."/>
            <person name="Mcilroy J S."/>
        </authorList>
    </citation>
    <scope>NUCLEOTIDE SEQUENCE [LARGE SCALE GENOMIC DNA]</scope>
</reference>
<sequence length="390" mass="43553">MKILFIVFNQVGRGTYLRAHELARALTKLGHEMTILASAVQLRAETKIHVQDGLKIIEVSDRINGPTRAGWDLGNLSARIKAIRSLNFDLVHGFESRPTVIYPALTLHKKGVSLFLDWADWFGSKGSIEERPNLMIRALLRPFENYYETHFRKLPLGTSVICRTLAQRAISLGVPENKVCLLPNGFDVENWSPISTEQARLTLGLAQKQFFVGYLGSFFPNDATLVIDTFNRLTASDSQIKFMHIGYSNYRVKPGVNHSAAVIETGPKSFQNMQTYLSACDVLLLPFKNNPANNGRFPLKFSNYLACGRPIIATDVGDIPHYIKKHRCGIVIEDSPEALVQAIHHLKAHPDLGSDCGQSALELSGNPQESWLSRATTLNQFYSEHIKGKP</sequence>